<gene>
    <name evidence="1" type="ORF">FHX47_000889</name>
</gene>
<reference evidence="1 2" key="1">
    <citation type="submission" date="2020-08" db="EMBL/GenBank/DDBJ databases">
        <title>Sequencing the genomes of 1000 actinobacteria strains.</title>
        <authorList>
            <person name="Klenk H.-P."/>
        </authorList>
    </citation>
    <scope>NUCLEOTIDE SEQUENCE [LARGE SCALE GENOMIC DNA]</scope>
    <source>
        <strain evidence="1 2">DSM 28238</strain>
    </source>
</reference>
<comment type="caution">
    <text evidence="1">The sequence shown here is derived from an EMBL/GenBank/DDBJ whole genome shotgun (WGS) entry which is preliminary data.</text>
</comment>
<evidence type="ECO:0000313" key="1">
    <source>
        <dbReference type="EMBL" id="MBB3667296.1"/>
    </source>
</evidence>
<dbReference type="RefSeq" id="WP_221205981.1">
    <property type="nucleotide sequence ID" value="NZ_BAABKR010000001.1"/>
</dbReference>
<protein>
    <recommendedName>
        <fullName evidence="3">Addiction module protein</fullName>
    </recommendedName>
</protein>
<proteinExistence type="predicted"/>
<dbReference type="AlphaFoldDB" id="A0A7W5XZA1"/>
<keyword evidence="2" id="KW-1185">Reference proteome</keyword>
<dbReference type="Proteomes" id="UP000547528">
    <property type="component" value="Unassembled WGS sequence"/>
</dbReference>
<name>A0A7W5XZA1_9MICC</name>
<evidence type="ECO:0008006" key="3">
    <source>
        <dbReference type="Google" id="ProtNLM"/>
    </source>
</evidence>
<sequence>MFMNVEEVEQALLALDEHDRVAVIHRGLRSLDTEDANVDQAEVDAAWRSELRRRIDDVESGKVELVDVDESHAQLRAELAARRK</sequence>
<accession>A0A7W5XZA1</accession>
<dbReference type="InterPro" id="IPR013406">
    <property type="entry name" value="CHP02574_addiction_mod"/>
</dbReference>
<dbReference type="Pfam" id="PF09720">
    <property type="entry name" value="Unstab_antitox"/>
    <property type="match status" value="1"/>
</dbReference>
<organism evidence="1 2">
    <name type="scientific">Garicola koreensis</name>
    <dbReference type="NCBI Taxonomy" id="1262554"/>
    <lineage>
        <taxon>Bacteria</taxon>
        <taxon>Bacillati</taxon>
        <taxon>Actinomycetota</taxon>
        <taxon>Actinomycetes</taxon>
        <taxon>Micrococcales</taxon>
        <taxon>Micrococcaceae</taxon>
        <taxon>Garicola</taxon>
    </lineage>
</organism>
<dbReference type="EMBL" id="JACIBT010000001">
    <property type="protein sequence ID" value="MBB3667296.1"/>
    <property type="molecule type" value="Genomic_DNA"/>
</dbReference>
<evidence type="ECO:0000313" key="2">
    <source>
        <dbReference type="Proteomes" id="UP000547528"/>
    </source>
</evidence>